<dbReference type="EMBL" id="JAPESX010000772">
    <property type="protein sequence ID" value="KAJ8119769.1"/>
    <property type="molecule type" value="Genomic_DNA"/>
</dbReference>
<proteinExistence type="predicted"/>
<reference evidence="1" key="1">
    <citation type="submission" date="2022-11" db="EMBL/GenBank/DDBJ databases">
        <title>Genome Sequence of Nemania bipapillata.</title>
        <authorList>
            <person name="Buettner E."/>
        </authorList>
    </citation>
    <scope>NUCLEOTIDE SEQUENCE</scope>
    <source>
        <strain evidence="1">CP14</strain>
    </source>
</reference>
<accession>A0ACC2IXD8</accession>
<gene>
    <name evidence="1" type="ORF">ONZ43_g3353</name>
</gene>
<organism evidence="1 2">
    <name type="scientific">Nemania bipapillata</name>
    <dbReference type="NCBI Taxonomy" id="110536"/>
    <lineage>
        <taxon>Eukaryota</taxon>
        <taxon>Fungi</taxon>
        <taxon>Dikarya</taxon>
        <taxon>Ascomycota</taxon>
        <taxon>Pezizomycotina</taxon>
        <taxon>Sordariomycetes</taxon>
        <taxon>Xylariomycetidae</taxon>
        <taxon>Xylariales</taxon>
        <taxon>Xylariaceae</taxon>
        <taxon>Nemania</taxon>
    </lineage>
</organism>
<comment type="caution">
    <text evidence="1">The sequence shown here is derived from an EMBL/GenBank/DDBJ whole genome shotgun (WGS) entry which is preliminary data.</text>
</comment>
<name>A0ACC2IXD8_9PEZI</name>
<protein>
    <submittedName>
        <fullName evidence="1">Uncharacterized protein</fullName>
    </submittedName>
</protein>
<evidence type="ECO:0000313" key="1">
    <source>
        <dbReference type="EMBL" id="KAJ8119769.1"/>
    </source>
</evidence>
<dbReference type="Proteomes" id="UP001153334">
    <property type="component" value="Unassembled WGS sequence"/>
</dbReference>
<evidence type="ECO:0000313" key="2">
    <source>
        <dbReference type="Proteomes" id="UP001153334"/>
    </source>
</evidence>
<keyword evidence="2" id="KW-1185">Reference proteome</keyword>
<sequence>MAEVEEPQFTSLADRIAALNKQKNFTAPPPAPTTKRAPPPPPPNKQPFSVSAEEVHDGVARNSPTLPARPRPPNRREPPSIPQRTSTTPAAESPPSFAWTTTAALP</sequence>